<sequence>MVRHDVEAEREMWNRYAAAPKNNTGADREPVFEWTQWGSAHGPGIELLGAPVTVLDLGSGPGREAAYLAARGMEVTGIDLSPVMVEAAAKRWAATRELRFVCAEVITYLSASTKRWDAIYSSWGAVWFTDPEALLPLIAGHLSPGGRFVAAHAPAIPGAYGPQGTYGDGFKGRAHFHYRYAYTPRRWLSLMGRAGLVNPAAEVVPAPAAADVGTLLLTAQGA</sequence>
<dbReference type="CDD" id="cd02440">
    <property type="entry name" value="AdoMet_MTases"/>
    <property type="match status" value="1"/>
</dbReference>
<dbReference type="InterPro" id="IPR029063">
    <property type="entry name" value="SAM-dependent_MTases_sf"/>
</dbReference>
<dbReference type="GO" id="GO:0032259">
    <property type="term" value="P:methylation"/>
    <property type="evidence" value="ECO:0007669"/>
    <property type="project" value="UniProtKB-KW"/>
</dbReference>
<dbReference type="Gene3D" id="3.40.50.150">
    <property type="entry name" value="Vaccinia Virus protein VP39"/>
    <property type="match status" value="1"/>
</dbReference>
<comment type="caution">
    <text evidence="4">The sequence shown here is derived from an EMBL/GenBank/DDBJ whole genome shotgun (WGS) entry which is preliminary data.</text>
</comment>
<dbReference type="AlphaFoldDB" id="A0A6G4XWQ1"/>
<dbReference type="PANTHER" id="PTHR43861">
    <property type="entry name" value="TRANS-ACONITATE 2-METHYLTRANSFERASE-RELATED"/>
    <property type="match status" value="1"/>
</dbReference>
<evidence type="ECO:0000256" key="1">
    <source>
        <dbReference type="ARBA" id="ARBA00022603"/>
    </source>
</evidence>
<dbReference type="RefSeq" id="WP_165337038.1">
    <property type="nucleotide sequence ID" value="NZ_JAAKZW010000373.1"/>
</dbReference>
<evidence type="ECO:0000256" key="2">
    <source>
        <dbReference type="ARBA" id="ARBA00022679"/>
    </source>
</evidence>
<dbReference type="EMBL" id="JAAKZW010000373">
    <property type="protein sequence ID" value="NGO81653.1"/>
    <property type="molecule type" value="Genomic_DNA"/>
</dbReference>
<dbReference type="PANTHER" id="PTHR43861:SF1">
    <property type="entry name" value="TRANS-ACONITATE 2-METHYLTRANSFERASE"/>
    <property type="match status" value="1"/>
</dbReference>
<keyword evidence="2 4" id="KW-0808">Transferase</keyword>
<organism evidence="4 5">
    <name type="scientific">Streptomyces mesophilus</name>
    <dbReference type="NCBI Taxonomy" id="1775132"/>
    <lineage>
        <taxon>Bacteria</taxon>
        <taxon>Bacillati</taxon>
        <taxon>Actinomycetota</taxon>
        <taxon>Actinomycetes</taxon>
        <taxon>Kitasatosporales</taxon>
        <taxon>Streptomycetaceae</taxon>
        <taxon>Streptomyces</taxon>
    </lineage>
</organism>
<evidence type="ECO:0000313" key="4">
    <source>
        <dbReference type="EMBL" id="NGO81653.1"/>
    </source>
</evidence>
<feature type="domain" description="Methyltransferase" evidence="3">
    <location>
        <begin position="54"/>
        <end position="146"/>
    </location>
</feature>
<proteinExistence type="predicted"/>
<dbReference type="SUPFAM" id="SSF53335">
    <property type="entry name" value="S-adenosyl-L-methionine-dependent methyltransferases"/>
    <property type="match status" value="1"/>
</dbReference>
<keyword evidence="5" id="KW-1185">Reference proteome</keyword>
<evidence type="ECO:0000259" key="3">
    <source>
        <dbReference type="Pfam" id="PF13649"/>
    </source>
</evidence>
<accession>A0A6G4XWQ1</accession>
<name>A0A6G4XWQ1_9ACTN</name>
<evidence type="ECO:0000313" key="5">
    <source>
        <dbReference type="Proteomes" id="UP000481109"/>
    </source>
</evidence>
<dbReference type="GO" id="GO:0017000">
    <property type="term" value="P:antibiotic biosynthetic process"/>
    <property type="evidence" value="ECO:0007669"/>
    <property type="project" value="UniProtKB-ARBA"/>
</dbReference>
<dbReference type="Pfam" id="PF13649">
    <property type="entry name" value="Methyltransf_25"/>
    <property type="match status" value="1"/>
</dbReference>
<gene>
    <name evidence="4" type="ORF">G6045_39275</name>
</gene>
<dbReference type="GO" id="GO:0008168">
    <property type="term" value="F:methyltransferase activity"/>
    <property type="evidence" value="ECO:0007669"/>
    <property type="project" value="UniProtKB-KW"/>
</dbReference>
<dbReference type="Proteomes" id="UP000481109">
    <property type="component" value="Unassembled WGS sequence"/>
</dbReference>
<keyword evidence="1 4" id="KW-0489">Methyltransferase</keyword>
<protein>
    <submittedName>
        <fullName evidence="4">Class I SAM-dependent methyltransferase</fullName>
    </submittedName>
</protein>
<dbReference type="InterPro" id="IPR041698">
    <property type="entry name" value="Methyltransf_25"/>
</dbReference>
<reference evidence="4 5" key="1">
    <citation type="submission" date="2020-02" db="EMBL/GenBank/DDBJ databases">
        <title>Whole-genome analyses of novel actinobacteria.</title>
        <authorList>
            <person name="Sahin N."/>
            <person name="Tokatli A."/>
        </authorList>
    </citation>
    <scope>NUCLEOTIDE SEQUENCE [LARGE SCALE GENOMIC DNA]</scope>
    <source>
        <strain evidence="4 5">YC504</strain>
    </source>
</reference>